<sequence>MDIANLTGALVWFRSKSWLQDQINDLFIPIEESLGSDIPPSTEEVRRYISATRQISKLVKLKRGYGLNRATAELSEALQEMKSKLGLAQPDGIAPACQHALSAAKKLRRAIDRLEP</sequence>
<gene>
    <name evidence="1" type="ORF">F1193_04120</name>
</gene>
<evidence type="ECO:0000313" key="1">
    <source>
        <dbReference type="EMBL" id="KAA5602678.1"/>
    </source>
</evidence>
<protein>
    <submittedName>
        <fullName evidence="1">Uncharacterized protein</fullName>
    </submittedName>
</protein>
<dbReference type="Proteomes" id="UP000323886">
    <property type="component" value="Unassembled WGS sequence"/>
</dbReference>
<accession>A0A5M6I4G8</accession>
<keyword evidence="2" id="KW-1185">Reference proteome</keyword>
<comment type="caution">
    <text evidence="1">The sequence shown here is derived from an EMBL/GenBank/DDBJ whole genome shotgun (WGS) entry which is preliminary data.</text>
</comment>
<evidence type="ECO:0000313" key="2">
    <source>
        <dbReference type="Proteomes" id="UP000323886"/>
    </source>
</evidence>
<dbReference type="AlphaFoldDB" id="A0A5M6I4G8"/>
<dbReference type="RefSeq" id="WP_150096408.1">
    <property type="nucleotide sequence ID" value="NZ_VWPL01000005.1"/>
</dbReference>
<dbReference type="EMBL" id="VWPL01000005">
    <property type="protein sequence ID" value="KAA5602678.1"/>
    <property type="molecule type" value="Genomic_DNA"/>
</dbReference>
<proteinExistence type="predicted"/>
<organism evidence="1 2">
    <name type="scientific">Blastochloris sulfoviridis</name>
    <dbReference type="NCBI Taxonomy" id="50712"/>
    <lineage>
        <taxon>Bacteria</taxon>
        <taxon>Pseudomonadati</taxon>
        <taxon>Pseudomonadota</taxon>
        <taxon>Alphaproteobacteria</taxon>
        <taxon>Hyphomicrobiales</taxon>
        <taxon>Blastochloridaceae</taxon>
        <taxon>Blastochloris</taxon>
    </lineage>
</organism>
<reference evidence="1 2" key="1">
    <citation type="submission" date="2019-09" db="EMBL/GenBank/DDBJ databases">
        <title>Draft Whole-Genome sequence of Blastochloris sulfoviridis DSM 729.</title>
        <authorList>
            <person name="Meyer T.E."/>
            <person name="Kyndt J.A."/>
        </authorList>
    </citation>
    <scope>NUCLEOTIDE SEQUENCE [LARGE SCALE GENOMIC DNA]</scope>
    <source>
        <strain evidence="1 2">DSM 729</strain>
    </source>
</reference>
<name>A0A5M6I4G8_9HYPH</name>
<dbReference type="OrthoDB" id="9839612at2"/>